<dbReference type="Proteomes" id="UP000186922">
    <property type="component" value="Unassembled WGS sequence"/>
</dbReference>
<dbReference type="AlphaFoldDB" id="A0A1D1VXG9"/>
<proteinExistence type="predicted"/>
<organism evidence="1 2">
    <name type="scientific">Ramazzottius varieornatus</name>
    <name type="common">Water bear</name>
    <name type="synonym">Tardigrade</name>
    <dbReference type="NCBI Taxonomy" id="947166"/>
    <lineage>
        <taxon>Eukaryota</taxon>
        <taxon>Metazoa</taxon>
        <taxon>Ecdysozoa</taxon>
        <taxon>Tardigrada</taxon>
        <taxon>Eutardigrada</taxon>
        <taxon>Parachela</taxon>
        <taxon>Hypsibioidea</taxon>
        <taxon>Ramazzottiidae</taxon>
        <taxon>Ramazzottius</taxon>
    </lineage>
</organism>
<evidence type="ECO:0000313" key="1">
    <source>
        <dbReference type="EMBL" id="GAV04508.1"/>
    </source>
</evidence>
<evidence type="ECO:0000313" key="2">
    <source>
        <dbReference type="Proteomes" id="UP000186922"/>
    </source>
</evidence>
<comment type="caution">
    <text evidence="1">The sequence shown here is derived from an EMBL/GenBank/DDBJ whole genome shotgun (WGS) entry which is preliminary data.</text>
</comment>
<gene>
    <name evidence="1" type="primary">RvY_14777-1</name>
    <name evidence="1" type="synonym">RvY_14777.1</name>
    <name evidence="1" type="ORF">RvY_14777</name>
</gene>
<keyword evidence="2" id="KW-1185">Reference proteome</keyword>
<sequence length="111" mass="12284">MKKKTSIQLCIRDSQSSNPDNCWCSTVVYVFTMTFIRIFRSLAVFGVLLPNCVDPVHVNLVPCPGRGNSPFEINCIVPDLIDSSPAAPITVSNSTECRLNLSKLILSLFKH</sequence>
<accession>A0A1D1VXG9</accession>
<protein>
    <submittedName>
        <fullName evidence="1">Uncharacterized protein</fullName>
    </submittedName>
</protein>
<reference evidence="1 2" key="1">
    <citation type="journal article" date="2016" name="Nat. Commun.">
        <title>Extremotolerant tardigrade genome and improved radiotolerance of human cultured cells by tardigrade-unique protein.</title>
        <authorList>
            <person name="Hashimoto T."/>
            <person name="Horikawa D.D."/>
            <person name="Saito Y."/>
            <person name="Kuwahara H."/>
            <person name="Kozuka-Hata H."/>
            <person name="Shin-I T."/>
            <person name="Minakuchi Y."/>
            <person name="Ohishi K."/>
            <person name="Motoyama A."/>
            <person name="Aizu T."/>
            <person name="Enomoto A."/>
            <person name="Kondo K."/>
            <person name="Tanaka S."/>
            <person name="Hara Y."/>
            <person name="Koshikawa S."/>
            <person name="Sagara H."/>
            <person name="Miura T."/>
            <person name="Yokobori S."/>
            <person name="Miyagawa K."/>
            <person name="Suzuki Y."/>
            <person name="Kubo T."/>
            <person name="Oyama M."/>
            <person name="Kohara Y."/>
            <person name="Fujiyama A."/>
            <person name="Arakawa K."/>
            <person name="Katayama T."/>
            <person name="Toyoda A."/>
            <person name="Kunieda T."/>
        </authorList>
    </citation>
    <scope>NUCLEOTIDE SEQUENCE [LARGE SCALE GENOMIC DNA]</scope>
    <source>
        <strain evidence="1 2">YOKOZUNA-1</strain>
    </source>
</reference>
<name>A0A1D1VXG9_RAMVA</name>
<dbReference type="EMBL" id="BDGG01000011">
    <property type="protein sequence ID" value="GAV04508.1"/>
    <property type="molecule type" value="Genomic_DNA"/>
</dbReference>